<dbReference type="PANTHER" id="PTHR11846">
    <property type="entry name" value="ADENYLOSUCCINATE SYNTHETASE"/>
    <property type="match status" value="1"/>
</dbReference>
<dbReference type="InterPro" id="IPR042109">
    <property type="entry name" value="Adenylosuccinate_synth_dom1"/>
</dbReference>
<feature type="binding site" evidence="7">
    <location>
        <position position="18"/>
    </location>
    <ligand>
        <name>Mg(2+)</name>
        <dbReference type="ChEBI" id="CHEBI:18420"/>
    </ligand>
</feature>
<gene>
    <name evidence="7" type="primary">purA</name>
    <name evidence="8" type="ORF">PQR08_23430</name>
</gene>
<comment type="subcellular location">
    <subcellularLocation>
        <location evidence="7">Cytoplasm</location>
    </subcellularLocation>
</comment>
<dbReference type="EC" id="6.3.4.4" evidence="7"/>
<comment type="catalytic activity">
    <reaction evidence="7">
        <text>IMP + L-aspartate + GTP = N(6)-(1,2-dicarboxyethyl)-AMP + GDP + phosphate + 2 H(+)</text>
        <dbReference type="Rhea" id="RHEA:15753"/>
        <dbReference type="ChEBI" id="CHEBI:15378"/>
        <dbReference type="ChEBI" id="CHEBI:29991"/>
        <dbReference type="ChEBI" id="CHEBI:37565"/>
        <dbReference type="ChEBI" id="CHEBI:43474"/>
        <dbReference type="ChEBI" id="CHEBI:57567"/>
        <dbReference type="ChEBI" id="CHEBI:58053"/>
        <dbReference type="ChEBI" id="CHEBI:58189"/>
        <dbReference type="EC" id="6.3.4.4"/>
    </reaction>
</comment>
<proteinExistence type="inferred from homology"/>
<dbReference type="HAMAP" id="MF_00011">
    <property type="entry name" value="Adenylosucc_synth"/>
    <property type="match status" value="1"/>
</dbReference>
<keyword evidence="5 7" id="KW-0460">Magnesium</keyword>
<dbReference type="InterPro" id="IPR042111">
    <property type="entry name" value="Adenylosuccinate_synth_dom3"/>
</dbReference>
<accession>A0ABW9CP95</accession>
<feature type="binding site" description="in other chain" evidence="7">
    <location>
        <position position="227"/>
    </location>
    <ligand>
        <name>IMP</name>
        <dbReference type="ChEBI" id="CHEBI:58053"/>
        <note>ligand shared between dimeric partners</note>
    </ligand>
</feature>
<organism evidence="8 9">
    <name type="scientific">Caballeronia jiangsuensis</name>
    <dbReference type="NCBI Taxonomy" id="1458357"/>
    <lineage>
        <taxon>Bacteria</taxon>
        <taxon>Pseudomonadati</taxon>
        <taxon>Pseudomonadota</taxon>
        <taxon>Betaproteobacteria</taxon>
        <taxon>Burkholderiales</taxon>
        <taxon>Burkholderiaceae</taxon>
        <taxon>Caballeronia</taxon>
    </lineage>
</organism>
<feature type="binding site" description="in other chain" evidence="7">
    <location>
        <position position="242"/>
    </location>
    <ligand>
        <name>IMP</name>
        <dbReference type="ChEBI" id="CHEBI:58053"/>
        <note>ligand shared between dimeric partners</note>
    </ligand>
</feature>
<comment type="function">
    <text evidence="7">Plays an important role in the de novo pathway of purine nucleotide biosynthesis. Catalyzes the first committed step in the biosynthesis of AMP from IMP.</text>
</comment>
<feature type="binding site" evidence="7">
    <location>
        <position position="143"/>
    </location>
    <ligand>
        <name>IMP</name>
        <dbReference type="ChEBI" id="CHEBI:58053"/>
        <note>ligand shared between dimeric partners</note>
    </ligand>
</feature>
<keyword evidence="7" id="KW-0963">Cytoplasm</keyword>
<dbReference type="Proteomes" id="UP001629462">
    <property type="component" value="Unassembled WGS sequence"/>
</dbReference>
<dbReference type="Pfam" id="PF00709">
    <property type="entry name" value="Adenylsucc_synt"/>
    <property type="match status" value="1"/>
</dbReference>
<name>A0ABW9CP95_9BURK</name>
<dbReference type="PANTHER" id="PTHR11846:SF0">
    <property type="entry name" value="ADENYLOSUCCINATE SYNTHETASE"/>
    <property type="match status" value="1"/>
</dbReference>
<feature type="binding site" evidence="7">
    <location>
        <begin position="17"/>
        <end position="23"/>
    </location>
    <ligand>
        <name>GTP</name>
        <dbReference type="ChEBI" id="CHEBI:37565"/>
    </ligand>
</feature>
<keyword evidence="6 7" id="KW-0342">GTP-binding</keyword>
<feature type="active site" description="Proton acceptor" evidence="7">
    <location>
        <position position="18"/>
    </location>
</feature>
<evidence type="ECO:0000256" key="7">
    <source>
        <dbReference type="HAMAP-Rule" id="MF_00011"/>
    </source>
</evidence>
<dbReference type="Gene3D" id="3.40.440.10">
    <property type="entry name" value="Adenylosuccinate Synthetase, subunit A, domain 1"/>
    <property type="match status" value="1"/>
</dbReference>
<comment type="cofactor">
    <cofactor evidence="7">
        <name>Mg(2+)</name>
        <dbReference type="ChEBI" id="CHEBI:18420"/>
    </cofactor>
    <text evidence="7">Binds 1 Mg(2+) ion per subunit.</text>
</comment>
<feature type="binding site" evidence="7">
    <location>
        <begin position="45"/>
        <end position="47"/>
    </location>
    <ligand>
        <name>GTP</name>
        <dbReference type="ChEBI" id="CHEBI:37565"/>
    </ligand>
</feature>
<comment type="similarity">
    <text evidence="7">Belongs to the adenylosuccinate synthetase family.</text>
</comment>
<evidence type="ECO:0000313" key="9">
    <source>
        <dbReference type="Proteomes" id="UP001629462"/>
    </source>
</evidence>
<dbReference type="Gene3D" id="1.10.300.10">
    <property type="entry name" value="Adenylosuccinate Synthetase, subunit A, domain 2"/>
    <property type="match status" value="1"/>
</dbReference>
<dbReference type="InterPro" id="IPR042110">
    <property type="entry name" value="Adenylosuccinate_synth_dom2"/>
</dbReference>
<feature type="binding site" evidence="7">
    <location>
        <begin position="370"/>
        <end position="372"/>
    </location>
    <ligand>
        <name>GTP</name>
        <dbReference type="ChEBI" id="CHEBI:37565"/>
    </ligand>
</feature>
<feature type="binding site" evidence="7">
    <location>
        <position position="45"/>
    </location>
    <ligand>
        <name>Mg(2+)</name>
        <dbReference type="ChEBI" id="CHEBI:18420"/>
    </ligand>
</feature>
<feature type="binding site" evidence="7">
    <location>
        <position position="344"/>
    </location>
    <ligand>
        <name>GTP</name>
        <dbReference type="ChEBI" id="CHEBI:37565"/>
    </ligand>
</feature>
<comment type="pathway">
    <text evidence="7">Purine metabolism; AMP biosynthesis via de novo pathway; AMP from IMP: step 1/2.</text>
</comment>
<keyword evidence="1 7" id="KW-0436">Ligase</keyword>
<evidence type="ECO:0000256" key="1">
    <source>
        <dbReference type="ARBA" id="ARBA00022598"/>
    </source>
</evidence>
<dbReference type="SUPFAM" id="SSF52540">
    <property type="entry name" value="P-loop containing nucleoside triphosphate hydrolases"/>
    <property type="match status" value="1"/>
</dbReference>
<evidence type="ECO:0000256" key="3">
    <source>
        <dbReference type="ARBA" id="ARBA00022741"/>
    </source>
</evidence>
<feature type="binding site" evidence="7">
    <location>
        <begin position="338"/>
        <end position="344"/>
    </location>
    <ligand>
        <name>substrate</name>
    </ligand>
</feature>
<keyword evidence="4 7" id="KW-0658">Purine biosynthesis</keyword>
<feature type="binding site" description="in other chain" evidence="7">
    <location>
        <begin position="43"/>
        <end position="46"/>
    </location>
    <ligand>
        <name>IMP</name>
        <dbReference type="ChEBI" id="CHEBI:58053"/>
        <note>ligand shared between dimeric partners</note>
    </ligand>
</feature>
<feature type="binding site" description="in other chain" evidence="7">
    <location>
        <position position="129"/>
    </location>
    <ligand>
        <name>IMP</name>
        <dbReference type="ChEBI" id="CHEBI:58053"/>
        <note>ligand shared between dimeric partners</note>
    </ligand>
</feature>
<feature type="binding site" description="in other chain" evidence="7">
    <location>
        <begin position="18"/>
        <end position="21"/>
    </location>
    <ligand>
        <name>IMP</name>
        <dbReference type="ChEBI" id="CHEBI:58053"/>
        <note>ligand shared between dimeric partners</note>
    </ligand>
</feature>
<evidence type="ECO:0000256" key="4">
    <source>
        <dbReference type="ARBA" id="ARBA00022755"/>
    </source>
</evidence>
<protein>
    <recommendedName>
        <fullName evidence="7">Adenylosuccinate synthetase</fullName>
        <shortName evidence="7">AMPSase</shortName>
        <shortName evidence="7">AdSS</shortName>
        <ecNumber evidence="7">6.3.4.4</ecNumber>
    </recommendedName>
    <alternativeName>
        <fullName evidence="7">IMP--aspartate ligase</fullName>
    </alternativeName>
</protein>
<keyword evidence="3 7" id="KW-0547">Nucleotide-binding</keyword>
<comment type="caution">
    <text evidence="8">The sequence shown here is derived from an EMBL/GenBank/DDBJ whole genome shotgun (WGS) entry which is preliminary data.</text>
</comment>
<feature type="binding site" description="in other chain" evidence="7">
    <location>
        <position position="342"/>
    </location>
    <ligand>
        <name>IMP</name>
        <dbReference type="ChEBI" id="CHEBI:58053"/>
        <note>ligand shared between dimeric partners</note>
    </ligand>
</feature>
<dbReference type="InterPro" id="IPR001114">
    <property type="entry name" value="Adenylosuccinate_synthetase"/>
</dbReference>
<reference evidence="8 9" key="1">
    <citation type="journal article" date="2024" name="Chem. Sci.">
        <title>Discovery of megapolipeptins by genome mining of a Burkholderiales bacteria collection.</title>
        <authorList>
            <person name="Paulo B.S."/>
            <person name="Recchia M.J.J."/>
            <person name="Lee S."/>
            <person name="Fergusson C.H."/>
            <person name="Romanowski S.B."/>
            <person name="Hernandez A."/>
            <person name="Krull N."/>
            <person name="Liu D.Y."/>
            <person name="Cavanagh H."/>
            <person name="Bos A."/>
            <person name="Gray C.A."/>
            <person name="Murphy B.T."/>
            <person name="Linington R.G."/>
            <person name="Eustaquio A.S."/>
        </authorList>
    </citation>
    <scope>NUCLEOTIDE SEQUENCE [LARGE SCALE GENOMIC DNA]</scope>
    <source>
        <strain evidence="8 9">RL17-374-BIF-D</strain>
    </source>
</reference>
<dbReference type="EMBL" id="JAQQDB010000023">
    <property type="protein sequence ID" value="MFM0520386.1"/>
    <property type="molecule type" value="Genomic_DNA"/>
</dbReference>
<evidence type="ECO:0000256" key="2">
    <source>
        <dbReference type="ARBA" id="ARBA00022723"/>
    </source>
</evidence>
<keyword evidence="2 7" id="KW-0479">Metal-binding</keyword>
<comment type="subunit">
    <text evidence="7">Homodimer.</text>
</comment>
<dbReference type="InterPro" id="IPR027417">
    <property type="entry name" value="P-loop_NTPase"/>
</dbReference>
<evidence type="ECO:0000256" key="6">
    <source>
        <dbReference type="ARBA" id="ARBA00023134"/>
    </source>
</evidence>
<dbReference type="Gene3D" id="3.90.170.10">
    <property type="entry name" value="Adenylosuccinate Synthetase, subunit A, domain 3"/>
    <property type="match status" value="1"/>
</dbReference>
<evidence type="ECO:0000256" key="5">
    <source>
        <dbReference type="ARBA" id="ARBA00022842"/>
    </source>
</evidence>
<sequence>MTMMRGYADVLVGLQYGDEGKAKIIDHLAHAYDIIARFNGGANAGHTVRTPLGSAKLAQVPSGAFHPDKLLYIGSGCAVNLEKLAGEIDALERAGLKLDGRLLISGRCIVVQPVHVRMDVLHGSDIGTTGNGIGPCYADLALRMRSECRTVVQLRDLHKNVDLAFGQMAAYDRLSAPCSKAHEADIAATFHRLRAAWTRILPFVTMDDLFLTRLVRAGKRVLFEGAQSLQLDVSLGDQPYVTSSHTSASFAYVGGDLSCHFHRKTIGVAKAIVSRVGAGPFPSEFGGMASASYCARAAKEGTGREAERARFDPRALLASGDPFELGIALRMLTDEYGTGSGRPRRIGALDVSQLADAASRHAVDEIYLNKCDSLALFPNKASGAIPVFDETSLRWFPSFAGPLNASLPPSLRGLIAHIERRTGSRIAGIGTGPARDDIICFQ</sequence>
<feature type="active site" description="Proton donor" evidence="7">
    <location>
        <position position="46"/>
    </location>
</feature>
<dbReference type="SMART" id="SM00788">
    <property type="entry name" value="Adenylsucc_synt"/>
    <property type="match status" value="1"/>
</dbReference>
<evidence type="ECO:0000313" key="8">
    <source>
        <dbReference type="EMBL" id="MFM0520386.1"/>
    </source>
</evidence>
<keyword evidence="9" id="KW-1185">Reference proteome</keyword>
<feature type="binding site" evidence="7">
    <location>
        <begin position="430"/>
        <end position="432"/>
    </location>
    <ligand>
        <name>GTP</name>
        <dbReference type="ChEBI" id="CHEBI:37565"/>
    </ligand>
</feature>